<feature type="region of interest" description="Disordered" evidence="8">
    <location>
        <begin position="1294"/>
        <end position="1431"/>
    </location>
</feature>
<evidence type="ECO:0000256" key="3">
    <source>
        <dbReference type="ARBA" id="ARBA00022491"/>
    </source>
</evidence>
<feature type="compositionally biased region" description="Polar residues" evidence="8">
    <location>
        <begin position="1320"/>
        <end position="1329"/>
    </location>
</feature>
<feature type="region of interest" description="Disordered" evidence="8">
    <location>
        <begin position="1575"/>
        <end position="1663"/>
    </location>
</feature>
<evidence type="ECO:0000256" key="5">
    <source>
        <dbReference type="ARBA" id="ARBA00023159"/>
    </source>
</evidence>
<evidence type="ECO:0000256" key="6">
    <source>
        <dbReference type="ARBA" id="ARBA00023163"/>
    </source>
</evidence>
<gene>
    <name evidence="10" type="ORF">g.32220</name>
</gene>
<feature type="region of interest" description="Disordered" evidence="8">
    <location>
        <begin position="1519"/>
        <end position="1563"/>
    </location>
</feature>
<sequence>TLYAKIFPAANSTTSKDSPTTNQEETRVVYSVSQDKAVVEILCQWAVSGMRYGEHRAMAVAKLLEKRQAEVTSGAGNGESDTGDDKDSTNSVPTGLPVFQTLLMRFLDYDAPVLDENPSQANRTMFTNLVHLFAELIRHDVFSHDAYMCTLISRGDLNVANPPVGSTTPHPASNKPAATPMEDDSGLFDIKPKIEPNRTMDYDDSKIDDDLDKLLQHIKEEQQNSMDAPDSPKDDSGTLVPGGISNVNPLETEGVGSADVKGKPSRHLLYTTHFPLPQDESSSHDCNQRHVLLYGVNKLRDEARHTVKRISKDICKLFSKKFSIDVAEGGKVKKHSRNEFNFESTTSRVQALSFFDQHVVTWQCSVTVLEMINTFASGNSNYLPVQEHVAFLFDLMELALNIDGLIDVCIQILKEVPEVEAQLAAKGSNLVRIYTPSLVLYVVGVLRRYHCCLLLSSEQTVAVFEALCRVVKHVSNPGDCCSVERCVLSHLYDLYSMCSLLKSRPHGGEPFSNAYPKIRAALYTSLQPTPSNHACTTFMTDVIMNIRRPVRIEPSWVRQLSESASNRYSFVCNAVVAVCNETDLDRLNDLGHLCAELTACCNTLSPEWLGVLMALCYSSNHTSYFMYVLSHVDIHDLSIHNSLAVFTSILIARHCFSLEDFVVHIALPSLLTLCKEGRGDADVDTEAGARLTCHLLLRLFKTIEVPQPALYSVGTSPHPVPSNSVYNIKLSCDRHLLAAAHNNIQVGPVLAVLKAILVVGDATAKRTTGSLSKKSDSQSGGVVGGVKSELSISHILGTSDMGGELLMDLAASGGVDGTAHSLSDLAQLVLREICSQEWVLERCLQNPEELCTQDMLLDSMLSPKQAQRLLHMICYPDSDAHSEINLDHKSIIVNILENLDLWTLRMSWLDMQLMYKQLASGSQELNQWLDTVAKAAIDVFQLTAVTTNTDADSDKKSKSQSMWLVAPLVSKLPSAVQGRVLKVAGQVLESGSWGGGGNQSGNTPSSRNKESSRTPQHTPPPRHPPTPSLSHHQPFLSLVLTCLKGQDDQREGLLTSLHSQLSQCLSISKDDKSRDESPKGRALMQDALLLRFSLVGGMFDTIQRNNNLTTDWAILLVQLITHGVIDLNNNAELFSTVIDMLATLIHSTLVSDSQSEKGEENRKHYQNLMRKLKKEVGDKSSPSIQHLRQLLPLPKQVCEVIACSPHGLLTDMKGNKIAFDCTDKITGLQVSEKQRVPPWDLLEGHKNPAPLSWSWFGAVRIERKPLWYEENHRLLKYHTHSLVKPSSYFLEPLPLPPEDLDPPQEKPKAGVVAPGMISQAPDTPNSVEQSPRGAGGKRGAKAGATQRKRKQAKPTPPGHMQPNMHPVQNVYSQPGSQSMQYPSGTTTAGPAQTGMYPCQPQVPGPQWGGYTQQPPPQQQPQNPYYTQQIPPQVNVGGPRFERPVNQSKQALSNMLRMRMPTNQYQPQPQPGMPGFSANIQRQQFIRQQMHVDQPQQGPMYPQQQTTSQMYPGMQQPGMSQGYGAYSQQQPQQQHMMSQQQPQQTAMFPQQAGPNSQFGMRQEYQQQRNIRPPYLQAPNVTMNSMGGPLSQSQSTPPYPRPQQQQFQQVQMTQQQQQQRMRQMLLQQQQQQQQQSQQQQPGMVLHRQMTGSQPQNPYSHQPPPY</sequence>
<comment type="similarity">
    <text evidence="2">Belongs to the Mediator complex subunit 12 family.</text>
</comment>
<proteinExistence type="inferred from homology"/>
<feature type="non-terminal residue" evidence="10">
    <location>
        <position position="1"/>
    </location>
</feature>
<evidence type="ECO:0000256" key="7">
    <source>
        <dbReference type="ARBA" id="ARBA00023242"/>
    </source>
</evidence>
<evidence type="ECO:0000259" key="9">
    <source>
        <dbReference type="Pfam" id="PF12145"/>
    </source>
</evidence>
<comment type="subcellular location">
    <subcellularLocation>
        <location evidence="1">Nucleus</location>
    </subcellularLocation>
</comment>
<feature type="region of interest" description="Disordered" evidence="8">
    <location>
        <begin position="163"/>
        <end position="206"/>
    </location>
</feature>
<keyword evidence="3" id="KW-0678">Repressor</keyword>
<evidence type="ECO:0000256" key="1">
    <source>
        <dbReference type="ARBA" id="ARBA00004123"/>
    </source>
</evidence>
<dbReference type="GO" id="GO:0045944">
    <property type="term" value="P:positive regulation of transcription by RNA polymerase II"/>
    <property type="evidence" value="ECO:0007669"/>
    <property type="project" value="TreeGrafter"/>
</dbReference>
<evidence type="ECO:0000256" key="2">
    <source>
        <dbReference type="ARBA" id="ARBA00010289"/>
    </source>
</evidence>
<feature type="compositionally biased region" description="Polar residues" evidence="8">
    <location>
        <begin position="1369"/>
        <end position="1390"/>
    </location>
</feature>
<keyword evidence="6" id="KW-0804">Transcription</keyword>
<dbReference type="InterPro" id="IPR051647">
    <property type="entry name" value="Mediator_comp_sub12"/>
</dbReference>
<feature type="compositionally biased region" description="Basic and acidic residues" evidence="8">
    <location>
        <begin position="190"/>
        <end position="205"/>
    </location>
</feature>
<feature type="compositionally biased region" description="Low complexity" evidence="8">
    <location>
        <begin position="1419"/>
        <end position="1431"/>
    </location>
</feature>
<evidence type="ECO:0000256" key="4">
    <source>
        <dbReference type="ARBA" id="ARBA00023015"/>
    </source>
</evidence>
<evidence type="ECO:0000313" key="10">
    <source>
        <dbReference type="EMBL" id="JAS88607.1"/>
    </source>
</evidence>
<evidence type="ECO:0000256" key="8">
    <source>
        <dbReference type="SAM" id="MobiDB-lite"/>
    </source>
</evidence>
<feature type="compositionally biased region" description="Low complexity" evidence="8">
    <location>
        <begin position="1590"/>
        <end position="1639"/>
    </location>
</feature>
<feature type="region of interest" description="Disordered" evidence="8">
    <location>
        <begin position="222"/>
        <end position="262"/>
    </location>
</feature>
<keyword evidence="4" id="KW-0805">Transcription regulation</keyword>
<accession>A0A1B6INY4</accession>
<dbReference type="PANTHER" id="PTHR46007:SF11">
    <property type="entry name" value="MEDIATOR OF RNA POLYMERASE II TRANSCRIPTION SUBUNIT 12"/>
    <property type="match status" value="1"/>
</dbReference>
<protein>
    <recommendedName>
        <fullName evidence="9">Mediator complex subunit Med12 LCEWAV-domain domain-containing protein</fullName>
    </recommendedName>
</protein>
<feature type="domain" description="Mediator complex subunit Med12 LCEWAV-domain" evidence="9">
    <location>
        <begin position="1"/>
        <end position="293"/>
    </location>
</feature>
<dbReference type="EMBL" id="GECU01019099">
    <property type="protein sequence ID" value="JAS88607.1"/>
    <property type="molecule type" value="Transcribed_RNA"/>
</dbReference>
<dbReference type="PANTHER" id="PTHR46007">
    <property type="entry name" value="MEDIATOR OF RNA POLYMERASE II TRANSCRIPTION SUBUNIT 12"/>
    <property type="match status" value="1"/>
</dbReference>
<dbReference type="GO" id="GO:0016592">
    <property type="term" value="C:mediator complex"/>
    <property type="evidence" value="ECO:0007669"/>
    <property type="project" value="TreeGrafter"/>
</dbReference>
<keyword evidence="7" id="KW-0539">Nucleus</keyword>
<dbReference type="InterPro" id="IPR021990">
    <property type="entry name" value="Mediator_Med12_LCEWAV"/>
</dbReference>
<dbReference type="Pfam" id="PF12145">
    <property type="entry name" value="Med12-LCEWAV"/>
    <property type="match status" value="1"/>
</dbReference>
<feature type="compositionally biased region" description="Polar residues" evidence="8">
    <location>
        <begin position="1647"/>
        <end position="1657"/>
    </location>
</feature>
<reference evidence="10" key="1">
    <citation type="submission" date="2015-11" db="EMBL/GenBank/DDBJ databases">
        <title>De novo transcriptome assembly of four potential Pierce s Disease insect vectors from Arizona vineyards.</title>
        <authorList>
            <person name="Tassone E.E."/>
        </authorList>
    </citation>
    <scope>NUCLEOTIDE SEQUENCE</scope>
</reference>
<keyword evidence="5" id="KW-0010">Activator</keyword>
<feature type="compositionally biased region" description="Pro residues" evidence="8">
    <location>
        <begin position="1017"/>
        <end position="1027"/>
    </location>
</feature>
<name>A0A1B6INY4_9HEMI</name>
<dbReference type="GO" id="GO:0003713">
    <property type="term" value="F:transcription coactivator activity"/>
    <property type="evidence" value="ECO:0007669"/>
    <property type="project" value="TreeGrafter"/>
</dbReference>
<feature type="compositionally biased region" description="Low complexity" evidence="8">
    <location>
        <begin position="1519"/>
        <end position="1551"/>
    </location>
</feature>
<feature type="region of interest" description="Disordered" evidence="8">
    <location>
        <begin position="71"/>
        <end position="94"/>
    </location>
</feature>
<feature type="compositionally biased region" description="Polar residues" evidence="8">
    <location>
        <begin position="1552"/>
        <end position="1563"/>
    </location>
</feature>
<feature type="region of interest" description="Disordered" evidence="8">
    <location>
        <begin position="991"/>
        <end position="1031"/>
    </location>
</feature>
<organism evidence="10">
    <name type="scientific">Homalodisca liturata</name>
    <dbReference type="NCBI Taxonomy" id="320908"/>
    <lineage>
        <taxon>Eukaryota</taxon>
        <taxon>Metazoa</taxon>
        <taxon>Ecdysozoa</taxon>
        <taxon>Arthropoda</taxon>
        <taxon>Hexapoda</taxon>
        <taxon>Insecta</taxon>
        <taxon>Pterygota</taxon>
        <taxon>Neoptera</taxon>
        <taxon>Paraneoptera</taxon>
        <taxon>Hemiptera</taxon>
        <taxon>Auchenorrhyncha</taxon>
        <taxon>Membracoidea</taxon>
        <taxon>Cicadellidae</taxon>
        <taxon>Cicadellinae</taxon>
        <taxon>Proconiini</taxon>
        <taxon>Homalodisca</taxon>
    </lineage>
</organism>